<evidence type="ECO:0000313" key="2">
    <source>
        <dbReference type="Proteomes" id="UP001501470"/>
    </source>
</evidence>
<evidence type="ECO:0008006" key="3">
    <source>
        <dbReference type="Google" id="ProtNLM"/>
    </source>
</evidence>
<gene>
    <name evidence="1" type="ORF">GCM10009827_086650</name>
</gene>
<reference evidence="1 2" key="1">
    <citation type="journal article" date="2019" name="Int. J. Syst. Evol. Microbiol.">
        <title>The Global Catalogue of Microorganisms (GCM) 10K type strain sequencing project: providing services to taxonomists for standard genome sequencing and annotation.</title>
        <authorList>
            <consortium name="The Broad Institute Genomics Platform"/>
            <consortium name="The Broad Institute Genome Sequencing Center for Infectious Disease"/>
            <person name="Wu L."/>
            <person name="Ma J."/>
        </authorList>
    </citation>
    <scope>NUCLEOTIDE SEQUENCE [LARGE SCALE GENOMIC DNA]</scope>
    <source>
        <strain evidence="1 2">JCM 15933</strain>
    </source>
</reference>
<name>A0ABN2C553_9ACTN</name>
<accession>A0ABN2C553</accession>
<evidence type="ECO:0000313" key="1">
    <source>
        <dbReference type="EMBL" id="GAA1552606.1"/>
    </source>
</evidence>
<sequence>MGAFVLTFAALAVTALVIERIEPAAAPVPESVPACVVGAVTGLPERIGGRVAGTLATGGCD</sequence>
<dbReference type="Proteomes" id="UP001501470">
    <property type="component" value="Unassembled WGS sequence"/>
</dbReference>
<dbReference type="EMBL" id="BAAAQD010000023">
    <property type="protein sequence ID" value="GAA1552606.1"/>
    <property type="molecule type" value="Genomic_DNA"/>
</dbReference>
<keyword evidence="2" id="KW-1185">Reference proteome</keyword>
<protein>
    <recommendedName>
        <fullName evidence="3">Secreted protein</fullName>
    </recommendedName>
</protein>
<organism evidence="1 2">
    <name type="scientific">Dactylosporangium maewongense</name>
    <dbReference type="NCBI Taxonomy" id="634393"/>
    <lineage>
        <taxon>Bacteria</taxon>
        <taxon>Bacillati</taxon>
        <taxon>Actinomycetota</taxon>
        <taxon>Actinomycetes</taxon>
        <taxon>Micromonosporales</taxon>
        <taxon>Micromonosporaceae</taxon>
        <taxon>Dactylosporangium</taxon>
    </lineage>
</organism>
<proteinExistence type="predicted"/>
<comment type="caution">
    <text evidence="1">The sequence shown here is derived from an EMBL/GenBank/DDBJ whole genome shotgun (WGS) entry which is preliminary data.</text>
</comment>